<dbReference type="KEGG" id="saci:Sinac_1897"/>
<dbReference type="eggNOG" id="ENOG5034CGC">
    <property type="taxonomic scope" value="Bacteria"/>
</dbReference>
<dbReference type="OrthoDB" id="290663at2"/>
<reference evidence="1 2" key="1">
    <citation type="submission" date="2012-02" db="EMBL/GenBank/DDBJ databases">
        <title>Complete sequence of chromosome of Singulisphaera acidiphila DSM 18658.</title>
        <authorList>
            <consortium name="US DOE Joint Genome Institute (JGI-PGF)"/>
            <person name="Lucas S."/>
            <person name="Copeland A."/>
            <person name="Lapidus A."/>
            <person name="Glavina del Rio T."/>
            <person name="Dalin E."/>
            <person name="Tice H."/>
            <person name="Bruce D."/>
            <person name="Goodwin L."/>
            <person name="Pitluck S."/>
            <person name="Peters L."/>
            <person name="Ovchinnikova G."/>
            <person name="Chertkov O."/>
            <person name="Kyrpides N."/>
            <person name="Mavromatis K."/>
            <person name="Ivanova N."/>
            <person name="Brettin T."/>
            <person name="Detter J.C."/>
            <person name="Han C."/>
            <person name="Larimer F."/>
            <person name="Land M."/>
            <person name="Hauser L."/>
            <person name="Markowitz V."/>
            <person name="Cheng J.-F."/>
            <person name="Hugenholtz P."/>
            <person name="Woyke T."/>
            <person name="Wu D."/>
            <person name="Tindall B."/>
            <person name="Pomrenke H."/>
            <person name="Brambilla E."/>
            <person name="Klenk H.-P."/>
            <person name="Eisen J.A."/>
        </authorList>
    </citation>
    <scope>NUCLEOTIDE SEQUENCE [LARGE SCALE GENOMIC DNA]</scope>
    <source>
        <strain evidence="2">ATCC BAA-1392 / DSM 18658 / VKM B-2454 / MOB10</strain>
    </source>
</reference>
<sequence length="73" mass="8068">MALIPIVELGVAEAYEILTVRFGLIDLPPLEAIENEDWGRDFLLSQFQDLPAKALAEAGLSWDDLATNEPADR</sequence>
<evidence type="ECO:0000313" key="2">
    <source>
        <dbReference type="Proteomes" id="UP000010798"/>
    </source>
</evidence>
<accession>L0DA51</accession>
<organism evidence="1 2">
    <name type="scientific">Singulisphaera acidiphila (strain ATCC BAA-1392 / DSM 18658 / VKM B-2454 / MOB10)</name>
    <dbReference type="NCBI Taxonomy" id="886293"/>
    <lineage>
        <taxon>Bacteria</taxon>
        <taxon>Pseudomonadati</taxon>
        <taxon>Planctomycetota</taxon>
        <taxon>Planctomycetia</taxon>
        <taxon>Isosphaerales</taxon>
        <taxon>Isosphaeraceae</taxon>
        <taxon>Singulisphaera</taxon>
    </lineage>
</organism>
<evidence type="ECO:0000313" key="1">
    <source>
        <dbReference type="EMBL" id="AGA26259.1"/>
    </source>
</evidence>
<gene>
    <name evidence="1" type="ordered locus">Sinac_1897</name>
</gene>
<keyword evidence="2" id="KW-1185">Reference proteome</keyword>
<name>L0DA51_SINAD</name>
<dbReference type="STRING" id="886293.Sinac_1897"/>
<dbReference type="RefSeq" id="WP_015245426.1">
    <property type="nucleotide sequence ID" value="NC_019892.1"/>
</dbReference>
<dbReference type="AlphaFoldDB" id="L0DA51"/>
<dbReference type="HOGENOM" id="CLU_2702804_0_0_0"/>
<proteinExistence type="predicted"/>
<protein>
    <submittedName>
        <fullName evidence="1">Uncharacterized protein</fullName>
    </submittedName>
</protein>
<dbReference type="Proteomes" id="UP000010798">
    <property type="component" value="Chromosome"/>
</dbReference>
<dbReference type="EMBL" id="CP003364">
    <property type="protein sequence ID" value="AGA26259.1"/>
    <property type="molecule type" value="Genomic_DNA"/>
</dbReference>